<evidence type="ECO:0000313" key="2">
    <source>
        <dbReference type="EMBL" id="KMZ83999.1"/>
    </source>
</evidence>
<name>A0A0J9SM40_PLAV1</name>
<dbReference type="AlphaFoldDB" id="A0A0J9SM40"/>
<dbReference type="Proteomes" id="UP000053327">
    <property type="component" value="Unassembled WGS sequence"/>
</dbReference>
<proteinExistence type="predicted"/>
<evidence type="ECO:0000313" key="3">
    <source>
        <dbReference type="Proteomes" id="UP000053327"/>
    </source>
</evidence>
<reference evidence="2 3" key="1">
    <citation type="submission" date="2011-08" db="EMBL/GenBank/DDBJ databases">
        <title>The Genome Sequence of Plasmodium vivax Brazil I.</title>
        <authorList>
            <consortium name="The Broad Institute Genome Sequencing Platform"/>
            <consortium name="The Broad Institute Genome Sequencing Center for Infectious Disease"/>
            <person name="Neafsey D."/>
            <person name="Carlton J."/>
            <person name="Barnwell J."/>
            <person name="Collins W."/>
            <person name="Escalante A."/>
            <person name="Mullikin J."/>
            <person name="Saul A."/>
            <person name="Guigo R."/>
            <person name="Camara F."/>
            <person name="Young S.K."/>
            <person name="Zeng Q."/>
            <person name="Gargeya S."/>
            <person name="Fitzgerald M."/>
            <person name="Haas B."/>
            <person name="Abouelleil A."/>
            <person name="Alvarado L."/>
            <person name="Arachchi H.M."/>
            <person name="Berlin A."/>
            <person name="Brown A."/>
            <person name="Chapman S.B."/>
            <person name="Chen Z."/>
            <person name="Dunbar C."/>
            <person name="Freedman E."/>
            <person name="Gearin G."/>
            <person name="Gellesch M."/>
            <person name="Goldberg J."/>
            <person name="Griggs A."/>
            <person name="Gujja S."/>
            <person name="Heiman D."/>
            <person name="Howarth C."/>
            <person name="Larson L."/>
            <person name="Lui A."/>
            <person name="MacDonald P.J.P."/>
            <person name="Montmayeur A."/>
            <person name="Murphy C."/>
            <person name="Neiman D."/>
            <person name="Pearson M."/>
            <person name="Priest M."/>
            <person name="Roberts A."/>
            <person name="Saif S."/>
            <person name="Shea T."/>
            <person name="Shenoy N."/>
            <person name="Sisk P."/>
            <person name="Stolte C."/>
            <person name="Sykes S."/>
            <person name="Wortman J."/>
            <person name="Nusbaum C."/>
            <person name="Birren B."/>
        </authorList>
    </citation>
    <scope>NUCLEOTIDE SEQUENCE [LARGE SCALE GENOMIC DNA]</scope>
    <source>
        <strain evidence="2 3">Brazil I</strain>
    </source>
</reference>
<organism evidence="2 3">
    <name type="scientific">Plasmodium vivax (strain Brazil I)</name>
    <dbReference type="NCBI Taxonomy" id="1033975"/>
    <lineage>
        <taxon>Eukaryota</taxon>
        <taxon>Sar</taxon>
        <taxon>Alveolata</taxon>
        <taxon>Apicomplexa</taxon>
        <taxon>Aconoidasida</taxon>
        <taxon>Haemosporida</taxon>
        <taxon>Plasmodiidae</taxon>
        <taxon>Plasmodium</taxon>
        <taxon>Plasmodium (Plasmodium)</taxon>
    </lineage>
</organism>
<feature type="non-terminal residue" evidence="2">
    <location>
        <position position="1"/>
    </location>
</feature>
<accession>A0A0J9SM40</accession>
<feature type="region of interest" description="Disordered" evidence="1">
    <location>
        <begin position="48"/>
        <end position="84"/>
    </location>
</feature>
<sequence length="108" mass="12610">QNNIIYKKVENFSNLKNYFYGLFAVNHQRNRKKKNHIHGSKALQKICNPHVSNQGKGNMQKKHNLYDKPLTRSDPSGQNRDPYNYDVNCDEKEHLTLTVRTPNLVTSL</sequence>
<protein>
    <submittedName>
        <fullName evidence="2">Uncharacterized protein</fullName>
    </submittedName>
</protein>
<dbReference type="EMBL" id="KQ234868">
    <property type="protein sequence ID" value="KMZ83999.1"/>
    <property type="molecule type" value="Genomic_DNA"/>
</dbReference>
<gene>
    <name evidence="2" type="ORF">PVBG_06354</name>
</gene>
<evidence type="ECO:0000256" key="1">
    <source>
        <dbReference type="SAM" id="MobiDB-lite"/>
    </source>
</evidence>